<sequence length="247" mass="28350">MIAQMNMDDIAFGRMSNRMVQHFVKQMQSEFEMNLVRELTYLQDEKVVGLGQMICARYQEEPKMSHLTQFKKVLKYVNGTCNCGILYSHAESSTLKEYCDAVCEGSADGRKSTSEGCFFLDNNLMSWFKKKQNGVSLSTTESEYIATDSSCSQLVWMKEMLKKHNVEQEVVTLFCDNLSAIQDSSQHMRTKHIVICHHFIRDSVEENMSALEHMNIKEQLAIFIKALDAVQFENLRGKLGICLHEEA</sequence>
<dbReference type="AlphaFoldDB" id="A0A2K3L6P5"/>
<reference evidence="1 2" key="1">
    <citation type="journal article" date="2014" name="Am. J. Bot.">
        <title>Genome assembly and annotation for red clover (Trifolium pratense; Fabaceae).</title>
        <authorList>
            <person name="Istvanek J."/>
            <person name="Jaros M."/>
            <person name="Krenek A."/>
            <person name="Repkova J."/>
        </authorList>
    </citation>
    <scope>NUCLEOTIDE SEQUENCE [LARGE SCALE GENOMIC DNA]</scope>
    <source>
        <strain evidence="2">cv. Tatra</strain>
        <tissue evidence="1">Young leaves</tissue>
    </source>
</reference>
<dbReference type="CDD" id="cd09272">
    <property type="entry name" value="RNase_HI_RT_Ty1"/>
    <property type="match status" value="1"/>
</dbReference>
<organism evidence="1 2">
    <name type="scientific">Trifolium pratense</name>
    <name type="common">Red clover</name>
    <dbReference type="NCBI Taxonomy" id="57577"/>
    <lineage>
        <taxon>Eukaryota</taxon>
        <taxon>Viridiplantae</taxon>
        <taxon>Streptophyta</taxon>
        <taxon>Embryophyta</taxon>
        <taxon>Tracheophyta</taxon>
        <taxon>Spermatophyta</taxon>
        <taxon>Magnoliopsida</taxon>
        <taxon>eudicotyledons</taxon>
        <taxon>Gunneridae</taxon>
        <taxon>Pentapetalae</taxon>
        <taxon>rosids</taxon>
        <taxon>fabids</taxon>
        <taxon>Fabales</taxon>
        <taxon>Fabaceae</taxon>
        <taxon>Papilionoideae</taxon>
        <taxon>50 kb inversion clade</taxon>
        <taxon>NPAAA clade</taxon>
        <taxon>Hologalegina</taxon>
        <taxon>IRL clade</taxon>
        <taxon>Trifolieae</taxon>
        <taxon>Trifolium</taxon>
    </lineage>
</organism>
<gene>
    <name evidence="1" type="ORF">L195_g030116</name>
</gene>
<protein>
    <submittedName>
        <fullName evidence="1">Gag-pol polyprotein</fullName>
    </submittedName>
</protein>
<comment type="caution">
    <text evidence="1">The sequence shown here is derived from an EMBL/GenBank/DDBJ whole genome shotgun (WGS) entry which is preliminary data.</text>
</comment>
<dbReference type="PANTHER" id="PTHR11439">
    <property type="entry name" value="GAG-POL-RELATED RETROTRANSPOSON"/>
    <property type="match status" value="1"/>
</dbReference>
<dbReference type="ExpressionAtlas" id="A0A2K3L6P5">
    <property type="expression patterns" value="baseline"/>
</dbReference>
<dbReference type="PANTHER" id="PTHR11439:SF483">
    <property type="entry name" value="PEPTIDE SYNTHASE GLIP-LIKE, PUTATIVE (AFU_ORTHOLOGUE AFUA_3G12920)-RELATED"/>
    <property type="match status" value="1"/>
</dbReference>
<dbReference type="Proteomes" id="UP000236291">
    <property type="component" value="Unassembled WGS sequence"/>
</dbReference>
<evidence type="ECO:0000313" key="2">
    <source>
        <dbReference type="Proteomes" id="UP000236291"/>
    </source>
</evidence>
<evidence type="ECO:0000313" key="1">
    <source>
        <dbReference type="EMBL" id="PNX74200.1"/>
    </source>
</evidence>
<name>A0A2K3L6P5_TRIPR</name>
<dbReference type="STRING" id="57577.A0A2K3L6P5"/>
<dbReference type="EMBL" id="ASHM01027171">
    <property type="protein sequence ID" value="PNX74200.1"/>
    <property type="molecule type" value="Genomic_DNA"/>
</dbReference>
<proteinExistence type="predicted"/>
<accession>A0A2K3L6P5</accession>
<reference evidence="1 2" key="2">
    <citation type="journal article" date="2017" name="Front. Plant Sci.">
        <title>Gene Classification and Mining of Molecular Markers Useful in Red Clover (Trifolium pratense) Breeding.</title>
        <authorList>
            <person name="Istvanek J."/>
            <person name="Dluhosova J."/>
            <person name="Dluhos P."/>
            <person name="Patkova L."/>
            <person name="Nedelnik J."/>
            <person name="Repkova J."/>
        </authorList>
    </citation>
    <scope>NUCLEOTIDE SEQUENCE [LARGE SCALE GENOMIC DNA]</scope>
    <source>
        <strain evidence="2">cv. Tatra</strain>
        <tissue evidence="1">Young leaves</tissue>
    </source>
</reference>